<dbReference type="Gene3D" id="3.30.920.30">
    <property type="entry name" value="Hypothetical protein"/>
    <property type="match status" value="1"/>
</dbReference>
<accession>A0A3A1QNR0</accession>
<dbReference type="SUPFAM" id="SSF54786">
    <property type="entry name" value="YcfA/nrd intein domain"/>
    <property type="match status" value="1"/>
</dbReference>
<name>A0A3A1QNR0_9BACI</name>
<evidence type="ECO:0000313" key="9">
    <source>
        <dbReference type="Proteomes" id="UP000265801"/>
    </source>
</evidence>
<evidence type="ECO:0000256" key="2">
    <source>
        <dbReference type="ARBA" id="ARBA00022649"/>
    </source>
</evidence>
<dbReference type="Pfam" id="PF07927">
    <property type="entry name" value="HicA_toxin"/>
    <property type="match status" value="1"/>
</dbReference>
<keyword evidence="3" id="KW-0540">Nuclease</keyword>
<keyword evidence="2" id="KW-1277">Toxin-antitoxin system</keyword>
<evidence type="ECO:0000256" key="4">
    <source>
        <dbReference type="ARBA" id="ARBA00022759"/>
    </source>
</evidence>
<comment type="similarity">
    <text evidence="1">Belongs to the HicA mRNA interferase family.</text>
</comment>
<keyword evidence="9" id="KW-1185">Reference proteome</keyword>
<keyword evidence="4" id="KW-0255">Endonuclease</keyword>
<reference evidence="8 9" key="1">
    <citation type="submission" date="2018-09" db="EMBL/GenBank/DDBJ databases">
        <title>Bacillus saliacetes sp. nov., isolated from Thai shrimp paste (Ka-pi).</title>
        <authorList>
            <person name="Daroonpunt R."/>
            <person name="Tanasupawat S."/>
            <person name="Yiamsombut S."/>
        </authorList>
    </citation>
    <scope>NUCLEOTIDE SEQUENCE [LARGE SCALE GENOMIC DNA]</scope>
    <source>
        <strain evidence="8 9">SKP7-4</strain>
    </source>
</reference>
<protein>
    <submittedName>
        <fullName evidence="8">Type II toxin-antitoxin system HicA family toxin</fullName>
    </submittedName>
</protein>
<evidence type="ECO:0000256" key="5">
    <source>
        <dbReference type="ARBA" id="ARBA00022801"/>
    </source>
</evidence>
<dbReference type="OrthoDB" id="9811409at2"/>
<evidence type="ECO:0000256" key="6">
    <source>
        <dbReference type="ARBA" id="ARBA00022884"/>
    </source>
</evidence>
<dbReference type="RefSeq" id="WP_119549294.1">
    <property type="nucleotide sequence ID" value="NZ_QXIR01000041.1"/>
</dbReference>
<evidence type="ECO:0000256" key="7">
    <source>
        <dbReference type="ARBA" id="ARBA00023016"/>
    </source>
</evidence>
<dbReference type="AlphaFoldDB" id="A0A3A1QNR0"/>
<dbReference type="InterPro" id="IPR012933">
    <property type="entry name" value="HicA_mRNA_interferase"/>
</dbReference>
<dbReference type="EMBL" id="QXIR01000041">
    <property type="protein sequence ID" value="RIW28680.1"/>
    <property type="molecule type" value="Genomic_DNA"/>
</dbReference>
<dbReference type="GO" id="GO:0004519">
    <property type="term" value="F:endonuclease activity"/>
    <property type="evidence" value="ECO:0007669"/>
    <property type="project" value="UniProtKB-KW"/>
</dbReference>
<proteinExistence type="inferred from homology"/>
<sequence>MNFKKVEKILKKNGWVHIRTSGSHFQFKKVGIDFVATLPNHGAKDLSIGVLKSLEKGTGLSIKN</sequence>
<keyword evidence="5" id="KW-0378">Hydrolase</keyword>
<evidence type="ECO:0000256" key="3">
    <source>
        <dbReference type="ARBA" id="ARBA00022722"/>
    </source>
</evidence>
<organism evidence="8 9">
    <name type="scientific">Bacillus salacetis</name>
    <dbReference type="NCBI Taxonomy" id="2315464"/>
    <lineage>
        <taxon>Bacteria</taxon>
        <taxon>Bacillati</taxon>
        <taxon>Bacillota</taxon>
        <taxon>Bacilli</taxon>
        <taxon>Bacillales</taxon>
        <taxon>Bacillaceae</taxon>
        <taxon>Bacillus</taxon>
    </lineage>
</organism>
<gene>
    <name evidence="8" type="ORF">D3H55_21125</name>
</gene>
<evidence type="ECO:0000256" key="1">
    <source>
        <dbReference type="ARBA" id="ARBA00006620"/>
    </source>
</evidence>
<keyword evidence="6" id="KW-0694">RNA-binding</keyword>
<dbReference type="GO" id="GO:0016787">
    <property type="term" value="F:hydrolase activity"/>
    <property type="evidence" value="ECO:0007669"/>
    <property type="project" value="UniProtKB-KW"/>
</dbReference>
<dbReference type="Proteomes" id="UP000265801">
    <property type="component" value="Unassembled WGS sequence"/>
</dbReference>
<dbReference type="InterPro" id="IPR038570">
    <property type="entry name" value="HicA_sf"/>
</dbReference>
<keyword evidence="7" id="KW-0346">Stress response</keyword>
<dbReference type="GO" id="GO:0003729">
    <property type="term" value="F:mRNA binding"/>
    <property type="evidence" value="ECO:0007669"/>
    <property type="project" value="InterPro"/>
</dbReference>
<comment type="caution">
    <text evidence="8">The sequence shown here is derived from an EMBL/GenBank/DDBJ whole genome shotgun (WGS) entry which is preliminary data.</text>
</comment>
<evidence type="ECO:0000313" key="8">
    <source>
        <dbReference type="EMBL" id="RIW28680.1"/>
    </source>
</evidence>